<dbReference type="EMBL" id="SRPO01000511">
    <property type="protein sequence ID" value="KAG5931892.1"/>
    <property type="molecule type" value="Genomic_DNA"/>
</dbReference>
<evidence type="ECO:0000256" key="1">
    <source>
        <dbReference type="SAM" id="MobiDB-lite"/>
    </source>
</evidence>
<protein>
    <submittedName>
        <fullName evidence="2">Uncharacterized protein</fullName>
    </submittedName>
</protein>
<evidence type="ECO:0000313" key="2">
    <source>
        <dbReference type="EMBL" id="KAG5931892.1"/>
    </source>
</evidence>
<dbReference type="Proteomes" id="UP000706124">
    <property type="component" value="Unassembled WGS sequence"/>
</dbReference>
<evidence type="ECO:0000313" key="3">
    <source>
        <dbReference type="Proteomes" id="UP000706124"/>
    </source>
</evidence>
<gene>
    <name evidence="2" type="ORF">E4U60_005721</name>
</gene>
<reference evidence="2 3" key="1">
    <citation type="journal article" date="2020" name="bioRxiv">
        <title>Whole genome comparisons of ergot fungi reveals the divergence and evolution of species within the genus Claviceps are the result of varying mechanisms driving genome evolution and host range expansion.</title>
        <authorList>
            <person name="Wyka S.A."/>
            <person name="Mondo S.J."/>
            <person name="Liu M."/>
            <person name="Dettman J."/>
            <person name="Nalam V."/>
            <person name="Broders K.D."/>
        </authorList>
    </citation>
    <scope>NUCLEOTIDE SEQUENCE [LARGE SCALE GENOMIC DNA]</scope>
    <source>
        <strain evidence="2 3">CCC 1485</strain>
    </source>
</reference>
<comment type="caution">
    <text evidence="2">The sequence shown here is derived from an EMBL/GenBank/DDBJ whole genome shotgun (WGS) entry which is preliminary data.</text>
</comment>
<feature type="region of interest" description="Disordered" evidence="1">
    <location>
        <begin position="116"/>
        <end position="172"/>
    </location>
</feature>
<proteinExistence type="predicted"/>
<keyword evidence="3" id="KW-1185">Reference proteome</keyword>
<name>A0A9P7M7F8_9HYPO</name>
<sequence length="251" mass="28564">MYDYYVEKEKTDIYLIRMFSEDFMDWHVKTWNKADIKICQALRDHLEAHGFVSKRSYSSVSHQLRRLVFEYFNEDSLVGDPLSEEEQSADASEESFDSSVIRSADNTFDDNQADALHEDTSNVSVESSADIADKDTANFDDKNSAEGKEPTKDPHDNGTTSLVSTESHNKEENLLEGSAHAKERSGGLILVELNKEEQKFLPGGLALEGLAREKATTQWTMSCCVTLTTMPWYNFFRDLDSYYRLVARLVP</sequence>
<organism evidence="2 3">
    <name type="scientific">Claviceps pazoutovae</name>
    <dbReference type="NCBI Taxonomy" id="1649127"/>
    <lineage>
        <taxon>Eukaryota</taxon>
        <taxon>Fungi</taxon>
        <taxon>Dikarya</taxon>
        <taxon>Ascomycota</taxon>
        <taxon>Pezizomycotina</taxon>
        <taxon>Sordariomycetes</taxon>
        <taxon>Hypocreomycetidae</taxon>
        <taxon>Hypocreales</taxon>
        <taxon>Clavicipitaceae</taxon>
        <taxon>Claviceps</taxon>
    </lineage>
</organism>
<feature type="compositionally biased region" description="Polar residues" evidence="1">
    <location>
        <begin position="157"/>
        <end position="166"/>
    </location>
</feature>
<dbReference type="OrthoDB" id="4951172at2759"/>
<feature type="compositionally biased region" description="Basic and acidic residues" evidence="1">
    <location>
        <begin position="131"/>
        <end position="156"/>
    </location>
</feature>
<dbReference type="AlphaFoldDB" id="A0A9P7M7F8"/>
<accession>A0A9P7M7F8</accession>